<proteinExistence type="inferred from homology"/>
<comment type="cofactor">
    <cofactor evidence="1 5">
        <name>heme</name>
        <dbReference type="ChEBI" id="CHEBI:30413"/>
    </cofactor>
</comment>
<reference evidence="7" key="1">
    <citation type="submission" date="2022-10" db="EMBL/GenBank/DDBJ databases">
        <title>Tapping the CABI collections for fungal endophytes: first genome assemblies for Collariella, Neodidymelliopsis, Ascochyta clinopodiicola, Didymella pomorum, Didymosphaeria variabile, Neocosmospora piperis and Neocucurbitaria cava.</title>
        <authorList>
            <person name="Hill R."/>
        </authorList>
    </citation>
    <scope>NUCLEOTIDE SEQUENCE</scope>
    <source>
        <strain evidence="7">IMI 366586</strain>
    </source>
</reference>
<comment type="caution">
    <text evidence="7">The sequence shown here is derived from an EMBL/GenBank/DDBJ whole genome shotgun (WGS) entry which is preliminary data.</text>
</comment>
<evidence type="ECO:0000256" key="6">
    <source>
        <dbReference type="RuleBase" id="RU000461"/>
    </source>
</evidence>
<keyword evidence="6" id="KW-0503">Monooxygenase</keyword>
<dbReference type="GO" id="GO:0016705">
    <property type="term" value="F:oxidoreductase activity, acting on paired donors, with incorporation or reduction of molecular oxygen"/>
    <property type="evidence" value="ECO:0007669"/>
    <property type="project" value="InterPro"/>
</dbReference>
<dbReference type="EMBL" id="JAPEUR010000176">
    <property type="protein sequence ID" value="KAJ4316675.1"/>
    <property type="molecule type" value="Genomic_DNA"/>
</dbReference>
<evidence type="ECO:0000256" key="2">
    <source>
        <dbReference type="ARBA" id="ARBA00022617"/>
    </source>
</evidence>
<evidence type="ECO:0000313" key="7">
    <source>
        <dbReference type="EMBL" id="KAJ4316675.1"/>
    </source>
</evidence>
<dbReference type="GO" id="GO:0020037">
    <property type="term" value="F:heme binding"/>
    <property type="evidence" value="ECO:0007669"/>
    <property type="project" value="InterPro"/>
</dbReference>
<dbReference type="InterPro" id="IPR001128">
    <property type="entry name" value="Cyt_P450"/>
</dbReference>
<dbReference type="InterPro" id="IPR017972">
    <property type="entry name" value="Cyt_P450_CS"/>
</dbReference>
<dbReference type="PANTHER" id="PTHR24305:SF103">
    <property type="entry name" value="P450, PUTATIVE (EUROFUNG)-RELATED"/>
    <property type="match status" value="1"/>
</dbReference>
<accession>A0A9W9BLS0</accession>
<comment type="similarity">
    <text evidence="6">Belongs to the cytochrome P450 family.</text>
</comment>
<keyword evidence="2 5" id="KW-0349">Heme</keyword>
<keyword evidence="8" id="KW-1185">Reference proteome</keyword>
<dbReference type="AlphaFoldDB" id="A0A9W9BLS0"/>
<keyword evidence="3 5" id="KW-0479">Metal-binding</keyword>
<evidence type="ECO:0000256" key="1">
    <source>
        <dbReference type="ARBA" id="ARBA00001971"/>
    </source>
</evidence>
<evidence type="ECO:0000256" key="5">
    <source>
        <dbReference type="PIRSR" id="PIRSR602401-1"/>
    </source>
</evidence>
<dbReference type="OrthoDB" id="1470350at2759"/>
<feature type="binding site" description="axial binding residue" evidence="5">
    <location>
        <position position="321"/>
    </location>
    <ligand>
        <name>heme</name>
        <dbReference type="ChEBI" id="CHEBI:30413"/>
    </ligand>
    <ligandPart>
        <name>Fe</name>
        <dbReference type="ChEBI" id="CHEBI:18248"/>
    </ligandPart>
</feature>
<keyword evidence="6" id="KW-0560">Oxidoreductase</keyword>
<keyword evidence="4 5" id="KW-0408">Iron</keyword>
<dbReference type="Proteomes" id="UP001140502">
    <property type="component" value="Unassembled WGS sequence"/>
</dbReference>
<dbReference type="SUPFAM" id="SSF48264">
    <property type="entry name" value="Cytochrome P450"/>
    <property type="match status" value="1"/>
</dbReference>
<name>A0A9W9BLS0_9HYPO</name>
<evidence type="ECO:0000313" key="8">
    <source>
        <dbReference type="Proteomes" id="UP001140502"/>
    </source>
</evidence>
<dbReference type="InterPro" id="IPR036396">
    <property type="entry name" value="Cyt_P450_sf"/>
</dbReference>
<evidence type="ECO:0000256" key="3">
    <source>
        <dbReference type="ARBA" id="ARBA00022723"/>
    </source>
</evidence>
<dbReference type="InterPro" id="IPR050121">
    <property type="entry name" value="Cytochrome_P450_monoxygenase"/>
</dbReference>
<organism evidence="7 8">
    <name type="scientific">Fusarium piperis</name>
    <dbReference type="NCBI Taxonomy" id="1435070"/>
    <lineage>
        <taxon>Eukaryota</taxon>
        <taxon>Fungi</taxon>
        <taxon>Dikarya</taxon>
        <taxon>Ascomycota</taxon>
        <taxon>Pezizomycotina</taxon>
        <taxon>Sordariomycetes</taxon>
        <taxon>Hypocreomycetidae</taxon>
        <taxon>Hypocreales</taxon>
        <taxon>Nectriaceae</taxon>
        <taxon>Fusarium</taxon>
        <taxon>Fusarium solani species complex</taxon>
    </lineage>
</organism>
<gene>
    <name evidence="7" type="ORF">N0V84_007723</name>
</gene>
<dbReference type="PRINTS" id="PR00385">
    <property type="entry name" value="P450"/>
</dbReference>
<dbReference type="InterPro" id="IPR002401">
    <property type="entry name" value="Cyt_P450_E_grp-I"/>
</dbReference>
<dbReference type="GO" id="GO:0005506">
    <property type="term" value="F:iron ion binding"/>
    <property type="evidence" value="ECO:0007669"/>
    <property type="project" value="InterPro"/>
</dbReference>
<dbReference type="PRINTS" id="PR00463">
    <property type="entry name" value="EP450I"/>
</dbReference>
<evidence type="ECO:0000256" key="4">
    <source>
        <dbReference type="ARBA" id="ARBA00023004"/>
    </source>
</evidence>
<dbReference type="Pfam" id="PF00067">
    <property type="entry name" value="p450"/>
    <property type="match status" value="1"/>
</dbReference>
<sequence length="390" mass="43842">MSHSFSATSIKKMEHHLDANIRILRSRIAEYAETGETFDLAKCLHHYMVDVLGQLAFSHNFEVQTSRDESSVPPVAAHGLIAVASGSWPFILPYVRKWLPKIPHPGLQALFKGRADCFKLATSCVQRRFDQVKRGEKEWDEGSDILTNLILAKHPDTGAHIARVDVEAESFGFIIAGTHTTSASETLLFYNLLHHPEIMQKCVEEIDQKMPSLSAERDAYTWAEAEALLSYVKKCIKENFRATPVFTLPLERTVADPEGVTIAGRHIKQGMTLAVCNHAFHHNPRVWGDDHDIFQPERWDDPETADRSRYLMHFGLGGRQCLGKTVAHANIYKLTATLLREFDFQIANPEERGKAAAGAFLGKLPNLRSKGVSELNEPLLVVARMREDKP</sequence>
<protein>
    <submittedName>
        <fullName evidence="7">Uncharacterized protein</fullName>
    </submittedName>
</protein>
<dbReference type="Gene3D" id="1.10.630.10">
    <property type="entry name" value="Cytochrome P450"/>
    <property type="match status" value="1"/>
</dbReference>
<dbReference type="PANTHER" id="PTHR24305">
    <property type="entry name" value="CYTOCHROME P450"/>
    <property type="match status" value="1"/>
</dbReference>
<dbReference type="GO" id="GO:0004497">
    <property type="term" value="F:monooxygenase activity"/>
    <property type="evidence" value="ECO:0007669"/>
    <property type="project" value="UniProtKB-KW"/>
</dbReference>
<dbReference type="PROSITE" id="PS00086">
    <property type="entry name" value="CYTOCHROME_P450"/>
    <property type="match status" value="1"/>
</dbReference>